<name>A0A9E8Z3V6_NOTNI</name>
<evidence type="ECO:0000313" key="9">
    <source>
        <dbReference type="EMBL" id="WAK86010.1"/>
    </source>
</evidence>
<keyword evidence="4" id="KW-0238">DNA-binding</keyword>
<dbReference type="SMART" id="SM00380">
    <property type="entry name" value="AP2"/>
    <property type="match status" value="1"/>
</dbReference>
<keyword evidence="2" id="KW-0611">Plant defense</keyword>
<dbReference type="GO" id="GO:0005634">
    <property type="term" value="C:nucleus"/>
    <property type="evidence" value="ECO:0007669"/>
    <property type="project" value="UniProtKB-SubCell"/>
</dbReference>
<dbReference type="SUPFAM" id="SSF54171">
    <property type="entry name" value="DNA-binding domain"/>
    <property type="match status" value="1"/>
</dbReference>
<dbReference type="AlphaFoldDB" id="A0A9E8Z3V6"/>
<reference evidence="9" key="1">
    <citation type="submission" date="2022-08" db="EMBL/GenBank/DDBJ databases">
        <title>Phylogenomics of transcriptionally active AP2/ERF and bHLH transcription factors and their promoter regions regulating camptothecin biosynthesis in Nothapodytes nimmoniana.</title>
        <authorList>
            <person name="Godbole R.C."/>
            <person name="Pable A.A."/>
            <person name="Singh S."/>
            <person name="Barvkar V.T."/>
        </authorList>
    </citation>
    <scope>NUCLEOTIDE SEQUENCE</scope>
</reference>
<evidence type="ECO:0000256" key="4">
    <source>
        <dbReference type="ARBA" id="ARBA00023125"/>
    </source>
</evidence>
<keyword evidence="3" id="KW-0805">Transcription regulation</keyword>
<dbReference type="Gene3D" id="3.30.730.10">
    <property type="entry name" value="AP2/ERF domain"/>
    <property type="match status" value="1"/>
</dbReference>
<dbReference type="GO" id="GO:0006952">
    <property type="term" value="P:defense response"/>
    <property type="evidence" value="ECO:0007669"/>
    <property type="project" value="UniProtKB-KW"/>
</dbReference>
<dbReference type="InterPro" id="IPR050913">
    <property type="entry name" value="AP2/ERF_ERF"/>
</dbReference>
<evidence type="ECO:0000256" key="6">
    <source>
        <dbReference type="ARBA" id="ARBA00023242"/>
    </source>
</evidence>
<keyword evidence="6" id="KW-0539">Nucleus</keyword>
<dbReference type="PRINTS" id="PR00367">
    <property type="entry name" value="ETHRSPELEMNT"/>
</dbReference>
<accession>A0A9E8Z3V6</accession>
<feature type="compositionally biased region" description="Polar residues" evidence="7">
    <location>
        <begin position="248"/>
        <end position="261"/>
    </location>
</feature>
<evidence type="ECO:0000259" key="8">
    <source>
        <dbReference type="PROSITE" id="PS51032"/>
    </source>
</evidence>
<dbReference type="Pfam" id="PF00847">
    <property type="entry name" value="AP2"/>
    <property type="match status" value="1"/>
</dbReference>
<evidence type="ECO:0000256" key="2">
    <source>
        <dbReference type="ARBA" id="ARBA00022821"/>
    </source>
</evidence>
<protein>
    <submittedName>
        <fullName evidence="9">Transcription factor ERF49</fullName>
    </submittedName>
</protein>
<evidence type="ECO:0000256" key="1">
    <source>
        <dbReference type="ARBA" id="ARBA00004123"/>
    </source>
</evidence>
<feature type="domain" description="AP2/ERF" evidence="8">
    <location>
        <begin position="138"/>
        <end position="195"/>
    </location>
</feature>
<feature type="region of interest" description="Disordered" evidence="7">
    <location>
        <begin position="107"/>
        <end position="126"/>
    </location>
</feature>
<keyword evidence="5" id="KW-0804">Transcription</keyword>
<evidence type="ECO:0000256" key="7">
    <source>
        <dbReference type="SAM" id="MobiDB-lite"/>
    </source>
</evidence>
<sequence length="347" mass="38765">MLLPSVKYSERRMLLPSVKYSEHRNTTTMVRQSTHGYFSGKRKFSVSNGPRVVRITVTDGDATDSSGDEEETCERSRVKKFVNEVTIVPSSRDNSRNVSGVWRNSTARTVTKPRKKSAGEAQSSAKRLRVGVEGSVRKFRGVRQRPWGKWAAEIRDPLKRVRLWLGTYDTAEEAAMVYDHAALRLRGPDALTNFATPLTETKPESKPAITCSGYNSGEESHNKQGSPKSVLRFAQNEESQNEEAESFQTPQDDTVTESRASGNGEDVSSCKDFLDFSTFEPLFPTDLFHFESPFEQPSLPENIFGEDDSNMFIGSSNDFGSGSPTLPIEDYFLDFADILESDPLISL</sequence>
<dbReference type="PANTHER" id="PTHR31194:SF140">
    <property type="entry name" value="ETHYLENE-RESPONSIVE TRANSCRIPTION FACTOR CRF2"/>
    <property type="match status" value="1"/>
</dbReference>
<dbReference type="EMBL" id="OP311482">
    <property type="protein sequence ID" value="WAK86010.1"/>
    <property type="molecule type" value="mRNA"/>
</dbReference>
<feature type="region of interest" description="Disordered" evidence="7">
    <location>
        <begin position="197"/>
        <end position="267"/>
    </location>
</feature>
<evidence type="ECO:0000256" key="3">
    <source>
        <dbReference type="ARBA" id="ARBA00023015"/>
    </source>
</evidence>
<dbReference type="GO" id="GO:0003700">
    <property type="term" value="F:DNA-binding transcription factor activity"/>
    <property type="evidence" value="ECO:0007669"/>
    <property type="project" value="InterPro"/>
</dbReference>
<dbReference type="PANTHER" id="PTHR31194">
    <property type="entry name" value="SHN SHINE , DNA BINDING / TRANSCRIPTION FACTOR"/>
    <property type="match status" value="1"/>
</dbReference>
<comment type="subcellular location">
    <subcellularLocation>
        <location evidence="1">Nucleus</location>
    </subcellularLocation>
</comment>
<dbReference type="InterPro" id="IPR016177">
    <property type="entry name" value="DNA-bd_dom_sf"/>
</dbReference>
<dbReference type="GO" id="GO:0003677">
    <property type="term" value="F:DNA binding"/>
    <property type="evidence" value="ECO:0007669"/>
    <property type="project" value="UniProtKB-KW"/>
</dbReference>
<organism evidence="9">
    <name type="scientific">Nothapodytes nimmoniana</name>
    <name type="common">Nothapodytes foetida</name>
    <dbReference type="NCBI Taxonomy" id="159386"/>
    <lineage>
        <taxon>Eukaryota</taxon>
        <taxon>Viridiplantae</taxon>
        <taxon>Streptophyta</taxon>
        <taxon>Embryophyta</taxon>
        <taxon>Tracheophyta</taxon>
        <taxon>Spermatophyta</taxon>
        <taxon>Magnoliopsida</taxon>
        <taxon>eudicotyledons</taxon>
        <taxon>Gunneridae</taxon>
        <taxon>Pentapetalae</taxon>
        <taxon>asterids</taxon>
        <taxon>lamiids</taxon>
        <taxon>Icacinales</taxon>
        <taxon>Icacinaceae</taxon>
        <taxon>Nothapodytes</taxon>
    </lineage>
</organism>
<dbReference type="InterPro" id="IPR001471">
    <property type="entry name" value="AP2/ERF_dom"/>
</dbReference>
<dbReference type="InterPro" id="IPR036955">
    <property type="entry name" value="AP2/ERF_dom_sf"/>
</dbReference>
<dbReference type="FunFam" id="3.30.730.10:FF:000001">
    <property type="entry name" value="Ethylene-responsive transcription factor 2"/>
    <property type="match status" value="1"/>
</dbReference>
<feature type="compositionally biased region" description="Polar residues" evidence="7">
    <location>
        <begin position="212"/>
        <end position="227"/>
    </location>
</feature>
<dbReference type="CDD" id="cd00018">
    <property type="entry name" value="AP2"/>
    <property type="match status" value="1"/>
</dbReference>
<dbReference type="PROSITE" id="PS51032">
    <property type="entry name" value="AP2_ERF"/>
    <property type="match status" value="1"/>
</dbReference>
<proteinExistence type="evidence at transcript level"/>
<evidence type="ECO:0000256" key="5">
    <source>
        <dbReference type="ARBA" id="ARBA00023163"/>
    </source>
</evidence>